<organism evidence="2 3">
    <name type="scientific">Anabaena sphaerica FACHB-251</name>
    <dbReference type="NCBI Taxonomy" id="2692883"/>
    <lineage>
        <taxon>Bacteria</taxon>
        <taxon>Bacillati</taxon>
        <taxon>Cyanobacteriota</taxon>
        <taxon>Cyanophyceae</taxon>
        <taxon>Nostocales</taxon>
        <taxon>Nostocaceae</taxon>
        <taxon>Anabaena</taxon>
    </lineage>
</organism>
<dbReference type="Proteomes" id="UP000662185">
    <property type="component" value="Unassembled WGS sequence"/>
</dbReference>
<evidence type="ECO:0000256" key="1">
    <source>
        <dbReference type="SAM" id="MobiDB-lite"/>
    </source>
</evidence>
<dbReference type="PANTHER" id="PTHR34475:SF1">
    <property type="entry name" value="CYTOSKELETON PROTEIN RODZ"/>
    <property type="match status" value="1"/>
</dbReference>
<evidence type="ECO:0000313" key="3">
    <source>
        <dbReference type="Proteomes" id="UP000662185"/>
    </source>
</evidence>
<dbReference type="AlphaFoldDB" id="A0A926WF54"/>
<feature type="region of interest" description="Disordered" evidence="1">
    <location>
        <begin position="104"/>
        <end position="153"/>
    </location>
</feature>
<gene>
    <name evidence="2" type="ORF">H6G06_07545</name>
</gene>
<dbReference type="Gene3D" id="1.10.260.40">
    <property type="entry name" value="lambda repressor-like DNA-binding domains"/>
    <property type="match status" value="1"/>
</dbReference>
<dbReference type="InterPro" id="IPR050400">
    <property type="entry name" value="Bact_Cytoskel_RodZ"/>
</dbReference>
<dbReference type="EMBL" id="JACJQU010000003">
    <property type="protein sequence ID" value="MBD2293343.1"/>
    <property type="molecule type" value="Genomic_DNA"/>
</dbReference>
<sequence>MTMASAYLFNIPGNPTIHISKDELRSLLREIESELHRSKVYRLAVANVQKLLGSSDEQATNLFKAVGREAITLAFQQFARKQESVTNNDLPVDDTELSNVNLEQSSNSPLSLKSLASNPQTELVDTTPSNLPSTSKTESKSDLVANKTIEEQEPKTKTPIQWLWQNQKLSKRERSAQLAAEQRLESLRQIGEQLKQARESQGLTLQKLNIYTHISTHQMEAVENANLDILPEDILIRGFIRVMANALGLNGTILANSLPVLNQSKSVLPSWYQAKNYPGQLNLEIGPLHLYVGYTALVAGAVGGLSLISQQANNHTVQNSQVIIPTSSSLCESTQKTEANLKAGIKSKTIGVCLGSDISPPEAF</sequence>
<proteinExistence type="predicted"/>
<dbReference type="Pfam" id="PF13413">
    <property type="entry name" value="HTH_25"/>
    <property type="match status" value="1"/>
</dbReference>
<dbReference type="InterPro" id="IPR010982">
    <property type="entry name" value="Lambda_DNA-bd_dom_sf"/>
</dbReference>
<accession>A0A926WF54</accession>
<dbReference type="GO" id="GO:0003677">
    <property type="term" value="F:DNA binding"/>
    <property type="evidence" value="ECO:0007669"/>
    <property type="project" value="InterPro"/>
</dbReference>
<reference evidence="3" key="1">
    <citation type="journal article" date="2020" name="ISME J.">
        <title>Comparative genomics reveals insights into cyanobacterial evolution and habitat adaptation.</title>
        <authorList>
            <person name="Chen M.Y."/>
            <person name="Teng W.K."/>
            <person name="Zhao L."/>
            <person name="Hu C.X."/>
            <person name="Zhou Y.K."/>
            <person name="Han B.P."/>
            <person name="Song L.R."/>
            <person name="Shu W.S."/>
        </authorList>
    </citation>
    <scope>NUCLEOTIDE SEQUENCE [LARGE SCALE GENOMIC DNA]</scope>
    <source>
        <strain evidence="3">FACHB-251</strain>
    </source>
</reference>
<evidence type="ECO:0000313" key="2">
    <source>
        <dbReference type="EMBL" id="MBD2293343.1"/>
    </source>
</evidence>
<keyword evidence="3" id="KW-1185">Reference proteome</keyword>
<name>A0A926WF54_9NOST</name>
<comment type="caution">
    <text evidence="2">The sequence shown here is derived from an EMBL/GenBank/DDBJ whole genome shotgun (WGS) entry which is preliminary data.</text>
</comment>
<protein>
    <submittedName>
        <fullName evidence="2">Helix-turn-helix domain-containing protein</fullName>
    </submittedName>
</protein>
<feature type="compositionally biased region" description="Polar residues" evidence="1">
    <location>
        <begin position="104"/>
        <end position="136"/>
    </location>
</feature>
<dbReference type="PANTHER" id="PTHR34475">
    <property type="match status" value="1"/>
</dbReference>